<comment type="caution">
    <text evidence="3">The sequence shown here is derived from an EMBL/GenBank/DDBJ whole genome shotgun (WGS) entry which is preliminary data.</text>
</comment>
<keyword evidence="4" id="KW-1185">Reference proteome</keyword>
<evidence type="ECO:0000313" key="4">
    <source>
        <dbReference type="Proteomes" id="UP000276542"/>
    </source>
</evidence>
<dbReference type="AlphaFoldDB" id="A0A3A5H8Z7"/>
<dbReference type="PANTHER" id="PTHR33371:SF4">
    <property type="entry name" value="INTERMEMBRANE PHOSPHOLIPID TRANSPORT SYSTEM BINDING PROTEIN MLAD"/>
    <property type="match status" value="1"/>
</dbReference>
<feature type="domain" description="Mammalian cell entry C-terminal" evidence="2">
    <location>
        <begin position="135"/>
        <end position="312"/>
    </location>
</feature>
<sequence>MGQPALCRRLPSGRRGLRKEHPVLNRYRIVGALTTLAVLGGTTTACGPFGGDARTVSAYFEDTAGLFVGNEVGVLGVPVGTVTEIEPQGEKVKVTFDITDESVKVPANVGALVVARSVATDRYIELSPVFHSGDEELPAGAEIPITRTKTPVEWDEILAALDRFTNGLAGTDGKAGALSNLLAVGAKALDGTGATANQTLSDVAKAAEALSSHRGDLTGSIDNLATLTQVLASNGKTIDEFSSSVTAAVAMFDSEKEEFGKALTSLSSALNQLATFVKNNRSALKQTTTGLTEVTTDLLKHRAQLGEAVEDLPLAFENLGKAVTHNGYVNVRLPLQDLSPVPDLTDALCQALPANLCNALGLDPLTSLSDLLNILGGGAL</sequence>
<dbReference type="PANTHER" id="PTHR33371">
    <property type="entry name" value="INTERMEMBRANE PHOSPHOLIPID TRANSPORT SYSTEM BINDING PROTEIN MLAD-RELATED"/>
    <property type="match status" value="1"/>
</dbReference>
<dbReference type="EMBL" id="QYRP01000002">
    <property type="protein sequence ID" value="RJS47103.1"/>
    <property type="molecule type" value="Genomic_DNA"/>
</dbReference>
<dbReference type="NCBIfam" id="TIGR00996">
    <property type="entry name" value="Mtu_fam_mce"/>
    <property type="match status" value="1"/>
</dbReference>
<feature type="domain" description="Mce/MlaD" evidence="1">
    <location>
        <begin position="54"/>
        <end position="128"/>
    </location>
</feature>
<reference evidence="4" key="1">
    <citation type="submission" date="2018-09" db="EMBL/GenBank/DDBJ databases">
        <authorList>
            <person name="Zhu H."/>
        </authorList>
    </citation>
    <scope>NUCLEOTIDE SEQUENCE [LARGE SCALE GENOMIC DNA]</scope>
    <source>
        <strain evidence="4">K1W22B-1</strain>
    </source>
</reference>
<evidence type="ECO:0000259" key="1">
    <source>
        <dbReference type="Pfam" id="PF02470"/>
    </source>
</evidence>
<dbReference type="OrthoDB" id="4516955at2"/>
<dbReference type="InterPro" id="IPR052336">
    <property type="entry name" value="MlaD_Phospholipid_Transporter"/>
</dbReference>
<accession>A0A3A5H8Z7</accession>
<dbReference type="InterPro" id="IPR003399">
    <property type="entry name" value="Mce/MlaD"/>
</dbReference>
<proteinExistence type="predicted"/>
<dbReference type="Proteomes" id="UP000276542">
    <property type="component" value="Unassembled WGS sequence"/>
</dbReference>
<organism evidence="3 4">
    <name type="scientific">Nocardioides cavernaquae</name>
    <dbReference type="NCBI Taxonomy" id="2321396"/>
    <lineage>
        <taxon>Bacteria</taxon>
        <taxon>Bacillati</taxon>
        <taxon>Actinomycetota</taxon>
        <taxon>Actinomycetes</taxon>
        <taxon>Propionibacteriales</taxon>
        <taxon>Nocardioidaceae</taxon>
        <taxon>Nocardioides</taxon>
    </lineage>
</organism>
<dbReference type="GO" id="GO:0005576">
    <property type="term" value="C:extracellular region"/>
    <property type="evidence" value="ECO:0007669"/>
    <property type="project" value="TreeGrafter"/>
</dbReference>
<dbReference type="InterPro" id="IPR024516">
    <property type="entry name" value="Mce_C"/>
</dbReference>
<name>A0A3A5H8Z7_9ACTN</name>
<dbReference type="InterPro" id="IPR005693">
    <property type="entry name" value="Mce"/>
</dbReference>
<evidence type="ECO:0000313" key="3">
    <source>
        <dbReference type="EMBL" id="RJS47103.1"/>
    </source>
</evidence>
<dbReference type="Pfam" id="PF02470">
    <property type="entry name" value="MlaD"/>
    <property type="match status" value="1"/>
</dbReference>
<evidence type="ECO:0000259" key="2">
    <source>
        <dbReference type="Pfam" id="PF11887"/>
    </source>
</evidence>
<protein>
    <submittedName>
        <fullName evidence="3">MCE family protein</fullName>
    </submittedName>
</protein>
<gene>
    <name evidence="3" type="ORF">D4739_13325</name>
</gene>
<dbReference type="Pfam" id="PF11887">
    <property type="entry name" value="Mce4_CUP1"/>
    <property type="match status" value="1"/>
</dbReference>